<dbReference type="GO" id="GO:0008270">
    <property type="term" value="F:zinc ion binding"/>
    <property type="evidence" value="ECO:0007669"/>
    <property type="project" value="UniProtKB-KW"/>
</dbReference>
<proteinExistence type="predicted"/>
<comment type="catalytic activity">
    <reaction evidence="10">
        <text>L-lysyl(27)-[histone H3] + S-adenosyl-L-methionine = N(6)-methyl-L-lysyl(27)-[histone H3] + S-adenosyl-L-homocysteine + H(+)</text>
        <dbReference type="Rhea" id="RHEA:60296"/>
        <dbReference type="Rhea" id="RHEA-COMP:15544"/>
        <dbReference type="Rhea" id="RHEA-COMP:15548"/>
        <dbReference type="ChEBI" id="CHEBI:15378"/>
        <dbReference type="ChEBI" id="CHEBI:29969"/>
        <dbReference type="ChEBI" id="CHEBI:57856"/>
        <dbReference type="ChEBI" id="CHEBI:59789"/>
        <dbReference type="ChEBI" id="CHEBI:61929"/>
        <dbReference type="EC" id="2.1.1.369"/>
    </reaction>
</comment>
<dbReference type="InterPro" id="IPR001214">
    <property type="entry name" value="SET_dom"/>
</dbReference>
<evidence type="ECO:0000256" key="7">
    <source>
        <dbReference type="ARBA" id="ARBA00022833"/>
    </source>
</evidence>
<organism evidence="17">
    <name type="scientific">Brassica campestris</name>
    <name type="common">Field mustard</name>
    <dbReference type="NCBI Taxonomy" id="3711"/>
    <lineage>
        <taxon>Eukaryota</taxon>
        <taxon>Viridiplantae</taxon>
        <taxon>Streptophyta</taxon>
        <taxon>Embryophyta</taxon>
        <taxon>Tracheophyta</taxon>
        <taxon>Spermatophyta</taxon>
        <taxon>Magnoliopsida</taxon>
        <taxon>eudicotyledons</taxon>
        <taxon>Gunneridae</taxon>
        <taxon>Pentapetalae</taxon>
        <taxon>rosids</taxon>
        <taxon>malvids</taxon>
        <taxon>Brassicales</taxon>
        <taxon>Brassicaceae</taxon>
        <taxon>Brassiceae</taxon>
        <taxon>Brassica</taxon>
    </lineage>
</organism>
<dbReference type="FunFam" id="2.170.270.10:FF:000038">
    <property type="entry name" value="Histone-lysine N-methyltransferase ATXR5"/>
    <property type="match status" value="1"/>
</dbReference>
<keyword evidence="2" id="KW-0489">Methyltransferase</keyword>
<evidence type="ECO:0000313" key="16">
    <source>
        <dbReference type="EMBL" id="CAG7891400.1"/>
    </source>
</evidence>
<dbReference type="InterPro" id="IPR019786">
    <property type="entry name" value="Zinc_finger_PHD-type_CS"/>
</dbReference>
<dbReference type="InterPro" id="IPR001965">
    <property type="entry name" value="Znf_PHD"/>
</dbReference>
<dbReference type="Pfam" id="PF00628">
    <property type="entry name" value="PHD"/>
    <property type="match status" value="1"/>
</dbReference>
<accession>A0A3P5ZVI3</accession>
<reference evidence="17" key="1">
    <citation type="submission" date="2018-11" db="EMBL/GenBank/DDBJ databases">
        <authorList>
            <consortium name="Genoscope - CEA"/>
            <person name="William W."/>
        </authorList>
    </citation>
    <scope>NUCLEOTIDE SEQUENCE</scope>
</reference>
<evidence type="ECO:0000256" key="2">
    <source>
        <dbReference type="ARBA" id="ARBA00022603"/>
    </source>
</evidence>
<keyword evidence="5" id="KW-0479">Metal-binding</keyword>
<evidence type="ECO:0000256" key="10">
    <source>
        <dbReference type="ARBA" id="ARBA00052048"/>
    </source>
</evidence>
<dbReference type="GO" id="GO:0006275">
    <property type="term" value="P:regulation of DNA replication"/>
    <property type="evidence" value="ECO:0007669"/>
    <property type="project" value="UniProtKB-ARBA"/>
</dbReference>
<protein>
    <recommendedName>
        <fullName evidence="11">[histone H3]-lysine(27) N-methyltransferase</fullName>
        <ecNumber evidence="11">2.1.1.369</ecNumber>
    </recommendedName>
</protein>
<dbReference type="EC" id="2.1.1.369" evidence="11"/>
<dbReference type="Gene3D" id="2.170.270.10">
    <property type="entry name" value="SET domain"/>
    <property type="match status" value="1"/>
</dbReference>
<dbReference type="InterPro" id="IPR013083">
    <property type="entry name" value="Znf_RING/FYVE/PHD"/>
</dbReference>
<keyword evidence="9" id="KW-0539">Nucleus</keyword>
<keyword evidence="3" id="KW-0808">Transferase</keyword>
<evidence type="ECO:0000256" key="1">
    <source>
        <dbReference type="ARBA" id="ARBA00004123"/>
    </source>
</evidence>
<sequence>MATWNATSSSSSSPSAASSPTSTRRTEAPRRWPSSESPPRKMRSIAEIMAITAPVVDQGQDGGDVTVTSGDVVDRYGDVACEKCGSGERGDELLLCDICDKGFHMRCLRPIVVRVPIGQWLCVDCSDPLPVRCMCLSQRKIMHFFRIEKFDVTEKPELSQEETIKHKRKSRPLTLTKRRRRLLPFVPSKDPNQRDAQLRTLASALTTLKMKYSNELTYIPGMAPRSANQSMFEIGGVQVLSKEDIETLEQCRAMHRVGGYPPLVVVEDQFQGFTVEADGPIKDLTLIAEYAGDVDYLKNRAKDDCDSIMTLLLCEDPSKSLVICPDKYGNISRFVSGINNHNRYGKKMQNCKCVRYSINGEVRVLIVATRDISKGERLYYDYNGYEHAYPTHHFL</sequence>
<dbReference type="PROSITE" id="PS01359">
    <property type="entry name" value="ZF_PHD_1"/>
    <property type="match status" value="1"/>
</dbReference>
<dbReference type="SMART" id="SM00249">
    <property type="entry name" value="PHD"/>
    <property type="match status" value="1"/>
</dbReference>
<dbReference type="SUPFAM" id="SSF57903">
    <property type="entry name" value="FYVE/PHD zinc finger"/>
    <property type="match status" value="1"/>
</dbReference>
<keyword evidence="6 12" id="KW-0863">Zinc-finger</keyword>
<evidence type="ECO:0000256" key="8">
    <source>
        <dbReference type="ARBA" id="ARBA00022853"/>
    </source>
</evidence>
<dbReference type="Proteomes" id="UP000694005">
    <property type="component" value="Chromosome A02"/>
</dbReference>
<dbReference type="EMBL" id="LS974618">
    <property type="protein sequence ID" value="CAG7891400.1"/>
    <property type="molecule type" value="Genomic_DNA"/>
</dbReference>
<feature type="domain" description="PHD-type" evidence="14">
    <location>
        <begin position="78"/>
        <end position="128"/>
    </location>
</feature>
<evidence type="ECO:0000259" key="14">
    <source>
        <dbReference type="PROSITE" id="PS50016"/>
    </source>
</evidence>
<name>A0A3P5ZVI3_BRACM</name>
<dbReference type="CDD" id="cd10539">
    <property type="entry name" value="SET_ATXR5_6-like"/>
    <property type="match status" value="1"/>
</dbReference>
<evidence type="ECO:0000259" key="15">
    <source>
        <dbReference type="PROSITE" id="PS50280"/>
    </source>
</evidence>
<evidence type="ECO:0000256" key="3">
    <source>
        <dbReference type="ARBA" id="ARBA00022679"/>
    </source>
</evidence>
<dbReference type="PROSITE" id="PS50280">
    <property type="entry name" value="SET"/>
    <property type="match status" value="1"/>
</dbReference>
<dbReference type="Gene3D" id="3.30.40.10">
    <property type="entry name" value="Zinc/RING finger domain, C3HC4 (zinc finger)"/>
    <property type="match status" value="1"/>
</dbReference>
<feature type="domain" description="SET" evidence="15">
    <location>
        <begin position="261"/>
        <end position="383"/>
    </location>
</feature>
<dbReference type="PANTHER" id="PTHR48458:SF1">
    <property type="entry name" value="SET DOMAIN-CONTAINING PROTEIN"/>
    <property type="match status" value="1"/>
</dbReference>
<evidence type="ECO:0000256" key="9">
    <source>
        <dbReference type="ARBA" id="ARBA00023242"/>
    </source>
</evidence>
<evidence type="ECO:0000313" key="17">
    <source>
        <dbReference type="EMBL" id="VDC84856.1"/>
    </source>
</evidence>
<dbReference type="SUPFAM" id="SSF82199">
    <property type="entry name" value="SET domain"/>
    <property type="match status" value="1"/>
</dbReference>
<dbReference type="EMBL" id="LR031573">
    <property type="protein sequence ID" value="VDC84856.1"/>
    <property type="molecule type" value="Genomic_DNA"/>
</dbReference>
<dbReference type="InterPro" id="IPR053114">
    <property type="entry name" value="ATXR5/ATXR6"/>
</dbReference>
<dbReference type="PROSITE" id="PS50016">
    <property type="entry name" value="ZF_PHD_2"/>
    <property type="match status" value="1"/>
</dbReference>
<dbReference type="Pfam" id="PF00856">
    <property type="entry name" value="SET"/>
    <property type="match status" value="1"/>
</dbReference>
<dbReference type="GO" id="GO:0032259">
    <property type="term" value="P:methylation"/>
    <property type="evidence" value="ECO:0007669"/>
    <property type="project" value="UniProtKB-KW"/>
</dbReference>
<evidence type="ECO:0000256" key="13">
    <source>
        <dbReference type="SAM" id="MobiDB-lite"/>
    </source>
</evidence>
<evidence type="ECO:0000256" key="11">
    <source>
        <dbReference type="ARBA" id="ARBA00066815"/>
    </source>
</evidence>
<evidence type="ECO:0000256" key="5">
    <source>
        <dbReference type="ARBA" id="ARBA00022723"/>
    </source>
</evidence>
<comment type="subcellular location">
    <subcellularLocation>
        <location evidence="1">Nucleus</location>
    </subcellularLocation>
</comment>
<evidence type="ECO:0000256" key="6">
    <source>
        <dbReference type="ARBA" id="ARBA00022771"/>
    </source>
</evidence>
<dbReference type="InterPro" id="IPR046341">
    <property type="entry name" value="SET_dom_sf"/>
</dbReference>
<keyword evidence="7" id="KW-0862">Zinc</keyword>
<feature type="compositionally biased region" description="Low complexity" evidence="13">
    <location>
        <begin position="1"/>
        <end position="23"/>
    </location>
</feature>
<dbReference type="GO" id="GO:0005634">
    <property type="term" value="C:nucleus"/>
    <property type="evidence" value="ECO:0007669"/>
    <property type="project" value="UniProtKB-SubCell"/>
</dbReference>
<dbReference type="InterPro" id="IPR011011">
    <property type="entry name" value="Znf_FYVE_PHD"/>
</dbReference>
<dbReference type="AlphaFoldDB" id="A0A3P5ZVI3"/>
<evidence type="ECO:0000256" key="4">
    <source>
        <dbReference type="ARBA" id="ARBA00022691"/>
    </source>
</evidence>
<dbReference type="GO" id="GO:0140953">
    <property type="term" value="F:histone H3K27 monomethyltransferase activity"/>
    <property type="evidence" value="ECO:0007669"/>
    <property type="project" value="UniProtKB-EC"/>
</dbReference>
<dbReference type="InterPro" id="IPR019787">
    <property type="entry name" value="Znf_PHD-finger"/>
</dbReference>
<gene>
    <name evidence="17" type="ORF">BRAA02T04999Z</name>
    <name evidence="16" type="ORF">BRAPAZ1V2_A02P03520.2</name>
</gene>
<evidence type="ECO:0000256" key="12">
    <source>
        <dbReference type="PROSITE-ProRule" id="PRU00146"/>
    </source>
</evidence>
<keyword evidence="4" id="KW-0949">S-adenosyl-L-methionine</keyword>
<dbReference type="GO" id="GO:0051726">
    <property type="term" value="P:regulation of cell cycle"/>
    <property type="evidence" value="ECO:0007669"/>
    <property type="project" value="UniProtKB-ARBA"/>
</dbReference>
<keyword evidence="8" id="KW-0156">Chromatin regulator</keyword>
<feature type="region of interest" description="Disordered" evidence="13">
    <location>
        <begin position="1"/>
        <end position="41"/>
    </location>
</feature>
<dbReference type="Gramene" id="A02p03520.2_BraZ1">
    <property type="protein sequence ID" value="A02p03520.2_BraZ1.CDS"/>
    <property type="gene ID" value="A02g03520.2_BraZ1"/>
</dbReference>
<dbReference type="PANTHER" id="PTHR48458">
    <property type="entry name" value="SET DOMAIN-CONTAINING PROTEIN"/>
    <property type="match status" value="1"/>
</dbReference>